<dbReference type="HOGENOM" id="CLU_2450231_0_0_9"/>
<dbReference type="BioCyc" id="FPRA718252:G1375-2051-MONOMER"/>
<protein>
    <submittedName>
        <fullName evidence="2">TRAP-type C4-dicarboxylate transport system, periplasmic component</fullName>
    </submittedName>
</protein>
<sequence>MVICGQAWFDKLPAEYQEVMKKDFSDCAYNNAQDIIAAQADMEKILTDNGMTIVEVDKDIFREAVKPAYEKLGWTELREQLYKEAGVEA</sequence>
<accession>D4K0D8</accession>
<evidence type="ECO:0000256" key="1">
    <source>
        <dbReference type="ARBA" id="ARBA00022729"/>
    </source>
</evidence>
<dbReference type="InterPro" id="IPR018389">
    <property type="entry name" value="DctP_fam"/>
</dbReference>
<keyword evidence="1" id="KW-0732">Signal</keyword>
<evidence type="ECO:0000313" key="3">
    <source>
        <dbReference type="Proteomes" id="UP000008804"/>
    </source>
</evidence>
<dbReference type="Pfam" id="PF03480">
    <property type="entry name" value="DctP"/>
    <property type="match status" value="1"/>
</dbReference>
<dbReference type="Gene3D" id="3.40.190.170">
    <property type="entry name" value="Bacterial extracellular solute-binding protein, family 7"/>
    <property type="match status" value="1"/>
</dbReference>
<proteinExistence type="predicted"/>
<reference evidence="2 3" key="2">
    <citation type="submission" date="2010-03" db="EMBL/GenBank/DDBJ databases">
        <authorList>
            <person name="Pajon A."/>
        </authorList>
    </citation>
    <scope>NUCLEOTIDE SEQUENCE [LARGE SCALE GENOMIC DNA]</scope>
    <source>
        <strain evidence="3">L2-6</strain>
    </source>
</reference>
<dbReference type="AlphaFoldDB" id="D4K0D8"/>
<organism evidence="2 3">
    <name type="scientific">Faecalibacterium prausnitzii L2-6</name>
    <dbReference type="NCBI Taxonomy" id="718252"/>
    <lineage>
        <taxon>Bacteria</taxon>
        <taxon>Bacillati</taxon>
        <taxon>Bacillota</taxon>
        <taxon>Clostridia</taxon>
        <taxon>Eubacteriales</taxon>
        <taxon>Oscillospiraceae</taxon>
        <taxon>Faecalibacterium</taxon>
    </lineage>
</organism>
<dbReference type="STRING" id="718252.FP2_24140"/>
<dbReference type="InterPro" id="IPR038404">
    <property type="entry name" value="TRAP_DctP_sf"/>
</dbReference>
<dbReference type="KEGG" id="fpr:FP2_24140"/>
<dbReference type="eggNOG" id="COG1638">
    <property type="taxonomic scope" value="Bacteria"/>
</dbReference>
<dbReference type="PATRIC" id="fig|718252.3.peg.599"/>
<reference evidence="2 3" key="1">
    <citation type="submission" date="2010-03" db="EMBL/GenBank/DDBJ databases">
        <title>The genome sequence of Faecalibacterium prausnitzii L2/6.</title>
        <authorList>
            <consortium name="metaHIT consortium -- http://www.metahit.eu/"/>
            <person name="Pajon A."/>
            <person name="Turner K."/>
            <person name="Parkhill J."/>
            <person name="Duncan S."/>
            <person name="Flint H."/>
        </authorList>
    </citation>
    <scope>NUCLEOTIDE SEQUENCE [LARGE SCALE GENOMIC DNA]</scope>
    <source>
        <strain evidence="3">L2-6</strain>
    </source>
</reference>
<keyword evidence="3" id="KW-1185">Reference proteome</keyword>
<gene>
    <name evidence="2" type="ORF">FP2_24140</name>
</gene>
<dbReference type="EMBL" id="FP929045">
    <property type="protein sequence ID" value="CBK99737.1"/>
    <property type="molecule type" value="Genomic_DNA"/>
</dbReference>
<name>D4K0D8_9FIRM</name>
<dbReference type="GO" id="GO:0055085">
    <property type="term" value="P:transmembrane transport"/>
    <property type="evidence" value="ECO:0007669"/>
    <property type="project" value="InterPro"/>
</dbReference>
<evidence type="ECO:0000313" key="2">
    <source>
        <dbReference type="EMBL" id="CBK99737.1"/>
    </source>
</evidence>
<dbReference type="Proteomes" id="UP000008804">
    <property type="component" value="Chromosome"/>
</dbReference>